<organism evidence="6 7">
    <name type="scientific">Methylomonas koyamae</name>
    <dbReference type="NCBI Taxonomy" id="702114"/>
    <lineage>
        <taxon>Bacteria</taxon>
        <taxon>Pseudomonadati</taxon>
        <taxon>Pseudomonadota</taxon>
        <taxon>Gammaproteobacteria</taxon>
        <taxon>Methylococcales</taxon>
        <taxon>Methylococcaceae</taxon>
        <taxon>Methylomonas</taxon>
    </lineage>
</organism>
<dbReference type="GO" id="GO:0016020">
    <property type="term" value="C:membrane"/>
    <property type="evidence" value="ECO:0007669"/>
    <property type="project" value="UniProtKB-SubCell"/>
</dbReference>
<dbReference type="Proteomes" id="UP000077857">
    <property type="component" value="Unassembled WGS sequence"/>
</dbReference>
<sequence length="172" mass="18966">MPDLVPWDKLLWVDYTIIAVISMSAVMGLVRGFIKEAFALVLWIAAVWVATHYSRELSVLLQSTISYPSARIAASFGLLFFATLILGSLISFLLSQLIEKTGLSGSDRLLGMLFGIARGAVLVSMLVILAGVTPLPEDPWWKQSVLIPPFQALAVWLKSQMPTGLADYIHYR</sequence>
<evidence type="ECO:0000256" key="4">
    <source>
        <dbReference type="ARBA" id="ARBA00023136"/>
    </source>
</evidence>
<dbReference type="GO" id="GO:0009403">
    <property type="term" value="P:toxin biosynthetic process"/>
    <property type="evidence" value="ECO:0007669"/>
    <property type="project" value="InterPro"/>
</dbReference>
<keyword evidence="4 5" id="KW-0472">Membrane</keyword>
<feature type="transmembrane region" description="Helical" evidence="5">
    <location>
        <begin position="37"/>
        <end position="54"/>
    </location>
</feature>
<keyword evidence="3 5" id="KW-1133">Transmembrane helix</keyword>
<feature type="transmembrane region" description="Helical" evidence="5">
    <location>
        <begin position="109"/>
        <end position="132"/>
    </location>
</feature>
<keyword evidence="2 5" id="KW-0812">Transmembrane</keyword>
<dbReference type="PANTHER" id="PTHR36926">
    <property type="entry name" value="COLICIN V PRODUCTION PROTEIN"/>
    <property type="match status" value="1"/>
</dbReference>
<evidence type="ECO:0000256" key="5">
    <source>
        <dbReference type="SAM" id="Phobius"/>
    </source>
</evidence>
<evidence type="ECO:0000313" key="6">
    <source>
        <dbReference type="EMBL" id="OAI12294.1"/>
    </source>
</evidence>
<evidence type="ECO:0000313" key="7">
    <source>
        <dbReference type="Proteomes" id="UP000077857"/>
    </source>
</evidence>
<dbReference type="InterPro" id="IPR052719">
    <property type="entry name" value="CvpA-like"/>
</dbReference>
<dbReference type="PANTHER" id="PTHR36926:SF1">
    <property type="entry name" value="COLICIN V PRODUCTION PROTEIN"/>
    <property type="match status" value="1"/>
</dbReference>
<feature type="transmembrane region" description="Helical" evidence="5">
    <location>
        <begin position="12"/>
        <end position="30"/>
    </location>
</feature>
<dbReference type="EMBL" id="LUUJ01000110">
    <property type="protein sequence ID" value="OAI12294.1"/>
    <property type="molecule type" value="Genomic_DNA"/>
</dbReference>
<accession>A0A177N3P8</accession>
<evidence type="ECO:0000256" key="3">
    <source>
        <dbReference type="ARBA" id="ARBA00022989"/>
    </source>
</evidence>
<protein>
    <submittedName>
        <fullName evidence="6">Colicin V production CvpA</fullName>
    </submittedName>
</protein>
<evidence type="ECO:0000256" key="1">
    <source>
        <dbReference type="ARBA" id="ARBA00004141"/>
    </source>
</evidence>
<dbReference type="RefSeq" id="WP_064041868.1">
    <property type="nucleotide sequence ID" value="NZ_LUUJ01000110.1"/>
</dbReference>
<gene>
    <name evidence="6" type="ORF">A1507_02030</name>
</gene>
<name>A0A177N3P8_9GAMM</name>
<dbReference type="OrthoDB" id="9810601at2"/>
<dbReference type="AlphaFoldDB" id="A0A177N3P8"/>
<feature type="transmembrane region" description="Helical" evidence="5">
    <location>
        <begin position="74"/>
        <end position="97"/>
    </location>
</feature>
<evidence type="ECO:0000256" key="2">
    <source>
        <dbReference type="ARBA" id="ARBA00022692"/>
    </source>
</evidence>
<dbReference type="InterPro" id="IPR003825">
    <property type="entry name" value="Colicin-V_CvpA"/>
</dbReference>
<proteinExistence type="predicted"/>
<comment type="subcellular location">
    <subcellularLocation>
        <location evidence="1">Membrane</location>
        <topology evidence="1">Multi-pass membrane protein</topology>
    </subcellularLocation>
</comment>
<comment type="caution">
    <text evidence="6">The sequence shown here is derived from an EMBL/GenBank/DDBJ whole genome shotgun (WGS) entry which is preliminary data.</text>
</comment>
<reference evidence="6 7" key="1">
    <citation type="submission" date="2016-03" db="EMBL/GenBank/DDBJ databases">
        <authorList>
            <person name="Ploux O."/>
        </authorList>
    </citation>
    <scope>NUCLEOTIDE SEQUENCE [LARGE SCALE GENOMIC DNA]</scope>
    <source>
        <strain evidence="6 7">R-45378</strain>
    </source>
</reference>
<dbReference type="Pfam" id="PF02674">
    <property type="entry name" value="Colicin_V"/>
    <property type="match status" value="1"/>
</dbReference>